<dbReference type="Pfam" id="PF00150">
    <property type="entry name" value="Cellulase"/>
    <property type="match status" value="1"/>
</dbReference>
<dbReference type="InterPro" id="IPR005102">
    <property type="entry name" value="Carbo-bd_X2"/>
</dbReference>
<keyword evidence="9" id="KW-0146">Chitin degradation</keyword>
<dbReference type="SUPFAM" id="SSF51445">
    <property type="entry name" value="(Trans)glycosidases"/>
    <property type="match status" value="2"/>
</dbReference>
<protein>
    <recommendedName>
        <fullName evidence="5">chitinase</fullName>
        <ecNumber evidence="5">3.2.1.14</ecNumber>
    </recommendedName>
</protein>
<evidence type="ECO:0000256" key="9">
    <source>
        <dbReference type="ARBA" id="ARBA00023024"/>
    </source>
</evidence>
<dbReference type="Pfam" id="PF14040">
    <property type="entry name" value="DNase_NucA_NucB"/>
    <property type="match status" value="1"/>
</dbReference>
<dbReference type="PROSITE" id="PS01095">
    <property type="entry name" value="GH18_1"/>
    <property type="match status" value="1"/>
</dbReference>
<dbReference type="Pfam" id="PF03442">
    <property type="entry name" value="CBM_X2"/>
    <property type="match status" value="1"/>
</dbReference>
<evidence type="ECO:0000256" key="11">
    <source>
        <dbReference type="ARBA" id="ARBA00023295"/>
    </source>
</evidence>
<evidence type="ECO:0000256" key="13">
    <source>
        <dbReference type="RuleBase" id="RU000489"/>
    </source>
</evidence>
<dbReference type="Proteomes" id="UP000483672">
    <property type="component" value="Unassembled WGS sequence"/>
</dbReference>
<dbReference type="PANTHER" id="PTHR11177">
    <property type="entry name" value="CHITINASE"/>
    <property type="match status" value="1"/>
</dbReference>
<evidence type="ECO:0000256" key="10">
    <source>
        <dbReference type="ARBA" id="ARBA00023277"/>
    </source>
</evidence>
<feature type="domain" description="GH18" evidence="15">
    <location>
        <begin position="1"/>
        <end position="267"/>
    </location>
</feature>
<dbReference type="Gene3D" id="3.20.20.80">
    <property type="entry name" value="Glycosidases"/>
    <property type="match status" value="2"/>
</dbReference>
<keyword evidence="6" id="KW-0732">Signal</keyword>
<comment type="similarity">
    <text evidence="2">Belongs to the glycosyl hydrolase 5 (cellulase A) family.</text>
</comment>
<dbReference type="GO" id="GO:0006032">
    <property type="term" value="P:chitin catabolic process"/>
    <property type="evidence" value="ECO:0007669"/>
    <property type="project" value="UniProtKB-KW"/>
</dbReference>
<dbReference type="InterPro" id="IPR014756">
    <property type="entry name" value="Ig_E-set"/>
</dbReference>
<dbReference type="InterPro" id="IPR001547">
    <property type="entry name" value="Glyco_hydro_5"/>
</dbReference>
<feature type="region of interest" description="Disordered" evidence="14">
    <location>
        <begin position="523"/>
        <end position="554"/>
    </location>
</feature>
<dbReference type="SUPFAM" id="SSF54556">
    <property type="entry name" value="Chitinase insertion domain"/>
    <property type="match status" value="1"/>
</dbReference>
<keyword evidence="8" id="KW-0136">Cellulose degradation</keyword>
<dbReference type="PANTHER" id="PTHR11177:SF333">
    <property type="entry name" value="CHITINASE"/>
    <property type="match status" value="1"/>
</dbReference>
<dbReference type="InterPro" id="IPR050314">
    <property type="entry name" value="Glycosyl_Hydrlase_18"/>
</dbReference>
<dbReference type="Pfam" id="PF00704">
    <property type="entry name" value="Glyco_hydro_18"/>
    <property type="match status" value="1"/>
</dbReference>
<keyword evidence="7 13" id="KW-0378">Hydrolase</keyword>
<comment type="similarity">
    <text evidence="3">Belongs to the glycosyl hydrolase 18 family. Chitinase class V subfamily.</text>
</comment>
<dbReference type="EMBL" id="WIPF01000091">
    <property type="protein sequence ID" value="KAF3210947.1"/>
    <property type="molecule type" value="Genomic_DNA"/>
</dbReference>
<dbReference type="InterPro" id="IPR013783">
    <property type="entry name" value="Ig-like_fold"/>
</dbReference>
<name>A0A7C8UIA7_ORBOL</name>
<dbReference type="InterPro" id="IPR029070">
    <property type="entry name" value="Chitinase_insertion_sf"/>
</dbReference>
<dbReference type="InterPro" id="IPR017853">
    <property type="entry name" value="GH"/>
</dbReference>
<reference evidence="16 17" key="1">
    <citation type="submission" date="2019-06" db="EMBL/GenBank/DDBJ databases">
        <authorList>
            <person name="Palmer J.M."/>
        </authorList>
    </citation>
    <scope>NUCLEOTIDE SEQUENCE [LARGE SCALE GENOMIC DNA]</scope>
    <source>
        <strain evidence="16 17">TWF191</strain>
    </source>
</reference>
<evidence type="ECO:0000256" key="8">
    <source>
        <dbReference type="ARBA" id="ARBA00023001"/>
    </source>
</evidence>
<evidence type="ECO:0000256" key="14">
    <source>
        <dbReference type="SAM" id="MobiDB-lite"/>
    </source>
</evidence>
<dbReference type="Gene3D" id="2.60.40.10">
    <property type="entry name" value="Immunoglobulins"/>
    <property type="match status" value="1"/>
</dbReference>
<dbReference type="PROSITE" id="PS51910">
    <property type="entry name" value="GH18_2"/>
    <property type="match status" value="1"/>
</dbReference>
<proteinExistence type="inferred from homology"/>
<dbReference type="GO" id="GO:0005978">
    <property type="term" value="P:glycogen biosynthetic process"/>
    <property type="evidence" value="ECO:0007669"/>
    <property type="project" value="UniProtKB-UniPathway"/>
</dbReference>
<evidence type="ECO:0000256" key="4">
    <source>
        <dbReference type="ARBA" id="ARBA00009121"/>
    </source>
</evidence>
<evidence type="ECO:0000256" key="1">
    <source>
        <dbReference type="ARBA" id="ARBA00000822"/>
    </source>
</evidence>
<gene>
    <name evidence="16" type="ORF">TWF191_011066</name>
</gene>
<dbReference type="SUPFAM" id="SSF81296">
    <property type="entry name" value="E set domains"/>
    <property type="match status" value="1"/>
</dbReference>
<evidence type="ECO:0000256" key="7">
    <source>
        <dbReference type="ARBA" id="ARBA00022801"/>
    </source>
</evidence>
<evidence type="ECO:0000256" key="5">
    <source>
        <dbReference type="ARBA" id="ARBA00012729"/>
    </source>
</evidence>
<accession>A0A7C8UIA7</accession>
<evidence type="ECO:0000313" key="16">
    <source>
        <dbReference type="EMBL" id="KAF3210947.1"/>
    </source>
</evidence>
<evidence type="ECO:0000256" key="12">
    <source>
        <dbReference type="ARBA" id="ARBA00023326"/>
    </source>
</evidence>
<evidence type="ECO:0000256" key="6">
    <source>
        <dbReference type="ARBA" id="ARBA00022729"/>
    </source>
</evidence>
<evidence type="ECO:0000256" key="3">
    <source>
        <dbReference type="ARBA" id="ARBA00008682"/>
    </source>
</evidence>
<organism evidence="16 17">
    <name type="scientific">Orbilia oligospora</name>
    <name type="common">Nematode-trapping fungus</name>
    <name type="synonym">Arthrobotrys oligospora</name>
    <dbReference type="NCBI Taxonomy" id="2813651"/>
    <lineage>
        <taxon>Eukaryota</taxon>
        <taxon>Fungi</taxon>
        <taxon>Dikarya</taxon>
        <taxon>Ascomycota</taxon>
        <taxon>Pezizomycotina</taxon>
        <taxon>Orbiliomycetes</taxon>
        <taxon>Orbiliales</taxon>
        <taxon>Orbiliaceae</taxon>
        <taxon>Orbilia</taxon>
    </lineage>
</organism>
<feature type="compositionally biased region" description="Polar residues" evidence="14">
    <location>
        <begin position="535"/>
        <end position="551"/>
    </location>
</feature>
<keyword evidence="10" id="KW-0119">Carbohydrate metabolism</keyword>
<dbReference type="InterPro" id="IPR029476">
    <property type="entry name" value="DNase_NucA_NucB"/>
</dbReference>
<dbReference type="InterPro" id="IPR001223">
    <property type="entry name" value="Glyco_hydro18_cat"/>
</dbReference>
<comment type="similarity">
    <text evidence="4">Belongs to the glycosyl hydrolase 18 family. Chitinase class II subfamily.</text>
</comment>
<comment type="caution">
    <text evidence="16">The sequence shown here is derived from an EMBL/GenBank/DDBJ whole genome shotgun (WGS) entry which is preliminary data.</text>
</comment>
<keyword evidence="11 13" id="KW-0326">Glycosidase</keyword>
<comment type="catalytic activity">
    <reaction evidence="1">
        <text>Random endo-hydrolysis of N-acetyl-beta-D-glucosaminide (1-&gt;4)-beta-linkages in chitin and chitodextrins.</text>
        <dbReference type="EC" id="3.2.1.14"/>
    </reaction>
</comment>
<dbReference type="Gene3D" id="3.10.50.10">
    <property type="match status" value="1"/>
</dbReference>
<dbReference type="GO" id="GO:0008843">
    <property type="term" value="F:endochitinase activity"/>
    <property type="evidence" value="ECO:0007669"/>
    <property type="project" value="UniProtKB-EC"/>
</dbReference>
<dbReference type="InterPro" id="IPR001579">
    <property type="entry name" value="Glyco_hydro_18_chit_AS"/>
</dbReference>
<evidence type="ECO:0000259" key="15">
    <source>
        <dbReference type="PROSITE" id="PS51910"/>
    </source>
</evidence>
<evidence type="ECO:0000256" key="2">
    <source>
        <dbReference type="ARBA" id="ARBA00005641"/>
    </source>
</evidence>
<dbReference type="SMART" id="SM00636">
    <property type="entry name" value="Glyco_18"/>
    <property type="match status" value="1"/>
</dbReference>
<dbReference type="InterPro" id="IPR011583">
    <property type="entry name" value="Chitinase_II/V-like_cat"/>
</dbReference>
<dbReference type="GO" id="GO:0008061">
    <property type="term" value="F:chitin binding"/>
    <property type="evidence" value="ECO:0007669"/>
    <property type="project" value="InterPro"/>
</dbReference>
<keyword evidence="12" id="KW-0624">Polysaccharide degradation</keyword>
<dbReference type="GO" id="GO:0030245">
    <property type="term" value="P:cellulose catabolic process"/>
    <property type="evidence" value="ECO:0007669"/>
    <property type="project" value="UniProtKB-KW"/>
</dbReference>
<dbReference type="UniPathway" id="UPA00164"/>
<sequence>MASKDESRRKFAEAIFNFVRDYAFDGVDLDWEYPGAEDRGGVKEDTENYVKLIKAIREEFDNRGGGYGISFTIPASFWYLRWFDVSGMLDAGADWANIMSYDMHGTWDSDENFVGKVLGAHTDSVEIQGALNLLWRDTKLDPKKIVMGFGFYGRSFKMANPSCNIPGCRHADGGASGACTDTSGVLSWAEISELLKAGAATTEVYDEKKAVKYMTYDEDSWVSYDDDQTFKQKLQQARDNCLGGIMIWAVDLDTPDFTALSNLLGTDVAGHFGDDDDLTIDELKGATGEDCYVTETCGNQKTPPKCKSGYRVLDYIHEPLNGQIPLQRPCSTNTFRSICCPMRTMPRGCSWTGCDSNQDTACPRGKFLMATEGYKNREGTEVCKPMTGRRRLCCDSRPAFDVCGWGQCTKSDRCSGPDSDREVVLSSVLAYDDSMCPTGEKSHYCCEKDKKPKNCKWIGPDNGCTEFKCPSGKVQWTKKEYVDGEKSGTTISCTNGRQMSYCCDPPKDEDSRLSVDPADIFPKPLGDNEEEYTMTPDSNTQSEGSTRSSILAGSGGGADEAFSFVLVDGTEGAVDNNFAEAWNILDQETPNFQLKKREWTEYRKPGEVRHDTFENVIETYRVVCAAGMSAAECKRIFIMNAEDTIIKLPNGIGSGPYARIVSFKHMPDAKINYGDRKRLNKRRTQLRKRNLAIRDLEEEHQVFELVTDFDFAAINAAAKPGAEVQYRTDWSNLLDYWDDVTDEDPDGSGMGTNKKRGLEKRWFGSFKNWLKKVTTIKKEDKGTLEMEYEKRFTIFHFEDRCQKGNTLYQAEIDASAYLHMAMSATYSYLFQGQILPVPKTESAYAYFGAEPFVHVLLTLQGSGSIQSTSGNYKIVNGVTWPGLSIKGLIRIGPELNVNARIDTSLSISGKAVAGFAVGFNAFEIAFPQNSDGKGGSRNPTKLNKDNHQIFSVDQTLKAEVKAEGHISLTVTPSLSFGIEALGGKLMKGDVILGVDNTIDLGVSAAGSADAVSGGAGAAFCIWADYIYRVFVEAEVSVLSGTFDWGGSIDLATPSSPIGLLPKKCLTYGSQQDKRDLEIPKALLPRNDRTGTSGETRPVFGGLFECPNGENDDEPSNACDDGLKRRDLDSAIGFIDGFSPSESAVFERSLQPRQSDILCYNRPTQFYNCNMFGSYNFNPTNKHTKAGGYTVIGICENIKNGIRSKSAGNPTRFRTGSNTAVLTYSGSTGNRGDACGDNAPVPNRKTCSTYNSDKWDGDKFDTAKNEATWTSCDEFPYNSAREGGVGATTACVSVGQQNMQGTLNTIVSNMKYKNERWANLARNSKFDNIQYNVVLSYPPGSTGWIGEIESWRMKTAVIVTTGVDWGRIVGGMNNWGNPNQTFGNTNGVCLDYLDTPGAIKTSRKNQNVYQIPFHGCYINFNNDPDPDVPDVDKRSAYRPFKRDDPTTWGAEKHLGVFDLPRHELEPRMRRGEEPSGSSINPSCGRVDPIPRACNSTSSCKGTVEPRECLGPMAYSVGTLAPKAGSGQGNIPDFCRFRCIFCRQIQPDVPVLEETPTNLRGFLSYGLTIFEDWMNPGICNQGAQAPTNLYHDVVPFDSSCAFSGDSERTSPIVGSMRWYWMDRTYDLCLRDILLCLESIRVPTTSAVCGTATFTPISASAAIAALHPGWNIGNTLDAVPNEGSWNNPPITGTVIDAIKASGYKSIRIPVTWTHHFSGSSPTWTVDPVWMNRVEEVVDMVLSKGLYAILNVHHDSWDWFDYTKNGNAPVEEKFGALWAQIGDRFKCKGERLLFEPINEPPGSTAEDGAELNKLNDIFLTKINQAGGFNPQRVVTLCGLYMDSYKTISYFKRGSLYPNQPWGLQFHYYSPYDFVFRAWGKSTWGSADEKAALENDFKYFRGNFSDIPVVIGEFGGSPATLEPAAGWRYLDFLVQTANKYKFSIVTWDNGEDLFNRTSLTWYDPAGQSILINAANGASNALAVSTLDGSVPQLSSAFIFHKVGTPVTTQTATYENVGSKTLVSIKNKAGTALTSSQYSFSGSVLTLPDTYLSTLYTANSAPGVKDVLTLTFSSGAFLTLTIVHWDVPVIAETTLTAPTYDYRIPITWNGYNRVAAVRAVWDNGVYVSDDWTVWLPQLQQARWTSGNWGYEANNIALWLSGSDYLRNNKPAGVNSAILTWEFFPRDGYAAGSNAVNLTITF</sequence>
<dbReference type="EC" id="3.2.1.14" evidence="5"/>
<evidence type="ECO:0000313" key="17">
    <source>
        <dbReference type="Proteomes" id="UP000483672"/>
    </source>
</evidence>